<keyword evidence="2" id="KW-1185">Reference proteome</keyword>
<proteinExistence type="predicted"/>
<dbReference type="Proteomes" id="UP001060085">
    <property type="component" value="Linkage Group LG06"/>
</dbReference>
<comment type="caution">
    <text evidence="1">The sequence shown here is derived from an EMBL/GenBank/DDBJ whole genome shotgun (WGS) entry which is preliminary data.</text>
</comment>
<dbReference type="EMBL" id="CM044706">
    <property type="protein sequence ID" value="KAI5660009.1"/>
    <property type="molecule type" value="Genomic_DNA"/>
</dbReference>
<organism evidence="1 2">
    <name type="scientific">Catharanthus roseus</name>
    <name type="common">Madagascar periwinkle</name>
    <name type="synonym">Vinca rosea</name>
    <dbReference type="NCBI Taxonomy" id="4058"/>
    <lineage>
        <taxon>Eukaryota</taxon>
        <taxon>Viridiplantae</taxon>
        <taxon>Streptophyta</taxon>
        <taxon>Embryophyta</taxon>
        <taxon>Tracheophyta</taxon>
        <taxon>Spermatophyta</taxon>
        <taxon>Magnoliopsida</taxon>
        <taxon>eudicotyledons</taxon>
        <taxon>Gunneridae</taxon>
        <taxon>Pentapetalae</taxon>
        <taxon>asterids</taxon>
        <taxon>lamiids</taxon>
        <taxon>Gentianales</taxon>
        <taxon>Apocynaceae</taxon>
        <taxon>Rauvolfioideae</taxon>
        <taxon>Vinceae</taxon>
        <taxon>Catharanthinae</taxon>
        <taxon>Catharanthus</taxon>
    </lineage>
</organism>
<evidence type="ECO:0000313" key="1">
    <source>
        <dbReference type="EMBL" id="KAI5660009.1"/>
    </source>
</evidence>
<gene>
    <name evidence="1" type="ORF">M9H77_28802</name>
</gene>
<accession>A0ACC0AGQ4</accession>
<protein>
    <submittedName>
        <fullName evidence="1">Uncharacterized protein</fullName>
    </submittedName>
</protein>
<name>A0ACC0AGQ4_CATRO</name>
<reference evidence="2" key="1">
    <citation type="journal article" date="2023" name="Nat. Plants">
        <title>Single-cell RNA sequencing provides a high-resolution roadmap for understanding the multicellular compartmentation of specialized metabolism.</title>
        <authorList>
            <person name="Sun S."/>
            <person name="Shen X."/>
            <person name="Li Y."/>
            <person name="Li Y."/>
            <person name="Wang S."/>
            <person name="Li R."/>
            <person name="Zhang H."/>
            <person name="Shen G."/>
            <person name="Guo B."/>
            <person name="Wei J."/>
            <person name="Xu J."/>
            <person name="St-Pierre B."/>
            <person name="Chen S."/>
            <person name="Sun C."/>
        </authorList>
    </citation>
    <scope>NUCLEOTIDE SEQUENCE [LARGE SCALE GENOMIC DNA]</scope>
</reference>
<evidence type="ECO:0000313" key="2">
    <source>
        <dbReference type="Proteomes" id="UP001060085"/>
    </source>
</evidence>
<sequence>MAFFSKARSILQHTVTKHINQEISASRPSILQAIRCMSQSKLFIGGISYQSDESSLREAFSKYGDVVEARIITDRDTGRSRGFGFVTFTSSEEASAAIQALDGQELHGRRVRVNFANDRSQGFGRGGGGYGGQGGYGGGGSYGGYGGGQGSYGGQGGYGGNYNNSSGSGSYGAGGGYNTTGGDSYGSGGAGYGSSGNYPSGNSYDSGSVSYGAGSGQNFGVAGGTGGSDNYAAANNFTSSGYTANQGTGYGDGNQFDSNESSSKFGSADDVLSQGENSFQDDNEPQDYADKRA</sequence>